<sequence length="34" mass="3781">MNIAYVVPILTFCIGVLIGMAVVFVWVAVNRKDK</sequence>
<dbReference type="EMBL" id="LAZR01002711">
    <property type="protein sequence ID" value="KKN26541.1"/>
    <property type="molecule type" value="Genomic_DNA"/>
</dbReference>
<proteinExistence type="predicted"/>
<dbReference type="AlphaFoldDB" id="A0A0F9RNK3"/>
<keyword evidence="1" id="KW-0472">Membrane</keyword>
<evidence type="ECO:0000256" key="1">
    <source>
        <dbReference type="SAM" id="Phobius"/>
    </source>
</evidence>
<accession>A0A0F9RNK3</accession>
<organism evidence="2">
    <name type="scientific">marine sediment metagenome</name>
    <dbReference type="NCBI Taxonomy" id="412755"/>
    <lineage>
        <taxon>unclassified sequences</taxon>
        <taxon>metagenomes</taxon>
        <taxon>ecological metagenomes</taxon>
    </lineage>
</organism>
<comment type="caution">
    <text evidence="2">The sequence shown here is derived from an EMBL/GenBank/DDBJ whole genome shotgun (WGS) entry which is preliminary data.</text>
</comment>
<protein>
    <submittedName>
        <fullName evidence="2">Uncharacterized protein</fullName>
    </submittedName>
</protein>
<name>A0A0F9RNK3_9ZZZZ</name>
<feature type="transmembrane region" description="Helical" evidence="1">
    <location>
        <begin position="6"/>
        <end position="29"/>
    </location>
</feature>
<keyword evidence="1" id="KW-0812">Transmembrane</keyword>
<gene>
    <name evidence="2" type="ORF">LCGC14_0873680</name>
</gene>
<reference evidence="2" key="1">
    <citation type="journal article" date="2015" name="Nature">
        <title>Complex archaea that bridge the gap between prokaryotes and eukaryotes.</title>
        <authorList>
            <person name="Spang A."/>
            <person name="Saw J.H."/>
            <person name="Jorgensen S.L."/>
            <person name="Zaremba-Niedzwiedzka K."/>
            <person name="Martijn J."/>
            <person name="Lind A.E."/>
            <person name="van Eijk R."/>
            <person name="Schleper C."/>
            <person name="Guy L."/>
            <person name="Ettema T.J."/>
        </authorList>
    </citation>
    <scope>NUCLEOTIDE SEQUENCE</scope>
</reference>
<evidence type="ECO:0000313" key="2">
    <source>
        <dbReference type="EMBL" id="KKN26541.1"/>
    </source>
</evidence>
<keyword evidence="1" id="KW-1133">Transmembrane helix</keyword>